<evidence type="ECO:0000256" key="1">
    <source>
        <dbReference type="SAM" id="MobiDB-lite"/>
    </source>
</evidence>
<name>A0A4S8M2Z9_DENBC</name>
<evidence type="ECO:0000313" key="2">
    <source>
        <dbReference type="EMBL" id="THU96516.1"/>
    </source>
</evidence>
<dbReference type="OrthoDB" id="3066419at2759"/>
<keyword evidence="3" id="KW-1185">Reference proteome</keyword>
<feature type="compositionally biased region" description="Low complexity" evidence="1">
    <location>
        <begin position="601"/>
        <end position="616"/>
    </location>
</feature>
<reference evidence="2 3" key="1">
    <citation type="journal article" date="2019" name="Nat. Ecol. Evol.">
        <title>Megaphylogeny resolves global patterns of mushroom evolution.</title>
        <authorList>
            <person name="Varga T."/>
            <person name="Krizsan K."/>
            <person name="Foldi C."/>
            <person name="Dima B."/>
            <person name="Sanchez-Garcia M."/>
            <person name="Sanchez-Ramirez S."/>
            <person name="Szollosi G.J."/>
            <person name="Szarkandi J.G."/>
            <person name="Papp V."/>
            <person name="Albert L."/>
            <person name="Andreopoulos W."/>
            <person name="Angelini C."/>
            <person name="Antonin V."/>
            <person name="Barry K.W."/>
            <person name="Bougher N.L."/>
            <person name="Buchanan P."/>
            <person name="Buyck B."/>
            <person name="Bense V."/>
            <person name="Catcheside P."/>
            <person name="Chovatia M."/>
            <person name="Cooper J."/>
            <person name="Damon W."/>
            <person name="Desjardin D."/>
            <person name="Finy P."/>
            <person name="Geml J."/>
            <person name="Haridas S."/>
            <person name="Hughes K."/>
            <person name="Justo A."/>
            <person name="Karasinski D."/>
            <person name="Kautmanova I."/>
            <person name="Kiss B."/>
            <person name="Kocsube S."/>
            <person name="Kotiranta H."/>
            <person name="LaButti K.M."/>
            <person name="Lechner B.E."/>
            <person name="Liimatainen K."/>
            <person name="Lipzen A."/>
            <person name="Lukacs Z."/>
            <person name="Mihaltcheva S."/>
            <person name="Morgado L.N."/>
            <person name="Niskanen T."/>
            <person name="Noordeloos M.E."/>
            <person name="Ohm R.A."/>
            <person name="Ortiz-Santana B."/>
            <person name="Ovrebo C."/>
            <person name="Racz N."/>
            <person name="Riley R."/>
            <person name="Savchenko A."/>
            <person name="Shiryaev A."/>
            <person name="Soop K."/>
            <person name="Spirin V."/>
            <person name="Szebenyi C."/>
            <person name="Tomsovsky M."/>
            <person name="Tulloss R.E."/>
            <person name="Uehling J."/>
            <person name="Grigoriev I.V."/>
            <person name="Vagvolgyi C."/>
            <person name="Papp T."/>
            <person name="Martin F.M."/>
            <person name="Miettinen O."/>
            <person name="Hibbett D.S."/>
            <person name="Nagy L.G."/>
        </authorList>
    </citation>
    <scope>NUCLEOTIDE SEQUENCE [LARGE SCALE GENOMIC DNA]</scope>
    <source>
        <strain evidence="2 3">CBS 962.96</strain>
    </source>
</reference>
<accession>A0A4S8M2Z9</accession>
<feature type="region of interest" description="Disordered" evidence="1">
    <location>
        <begin position="755"/>
        <end position="834"/>
    </location>
</feature>
<dbReference type="AlphaFoldDB" id="A0A4S8M2Z9"/>
<feature type="compositionally biased region" description="Polar residues" evidence="1">
    <location>
        <begin position="565"/>
        <end position="580"/>
    </location>
</feature>
<gene>
    <name evidence="2" type="ORF">K435DRAFT_858472</name>
</gene>
<proteinExistence type="predicted"/>
<organism evidence="2 3">
    <name type="scientific">Dendrothele bispora (strain CBS 962.96)</name>
    <dbReference type="NCBI Taxonomy" id="1314807"/>
    <lineage>
        <taxon>Eukaryota</taxon>
        <taxon>Fungi</taxon>
        <taxon>Dikarya</taxon>
        <taxon>Basidiomycota</taxon>
        <taxon>Agaricomycotina</taxon>
        <taxon>Agaricomycetes</taxon>
        <taxon>Agaricomycetidae</taxon>
        <taxon>Agaricales</taxon>
        <taxon>Agaricales incertae sedis</taxon>
        <taxon>Dendrothele</taxon>
    </lineage>
</organism>
<protein>
    <submittedName>
        <fullName evidence="2">Uncharacterized protein</fullName>
    </submittedName>
</protein>
<dbReference type="EMBL" id="ML179175">
    <property type="protein sequence ID" value="THU96516.1"/>
    <property type="molecule type" value="Genomic_DNA"/>
</dbReference>
<sequence length="863" mass="98264">MSTSWQHTASAPGIDSRRFLEQKLPILSGYGRTPSFNDALSFVIPETGSYSGRIVTYSEEDPYLDSDSALRVELYSKNSQQVPYFPGMSALAIPPTPCSRIDGNIGRFDYTKSPQFFVPRRPYLSLIVRSESSQYSEKTPENVPPFLVWHSNDSYKGDVQRNYWVTLDKRINALNEEVRKLRNRRECDSWPNFLSCRPTCPAHVSQGQPPRNTSFEEFMKTMTALQRWTTELAAWVRMGGLLCTYPFDESLKVQDAIPVSADEDLTGLWVNGMEESQAAWLWMRGRVPVFVAHKIQGTKDEPRAYNPLRASNVFKATPLDQTLNPLIIDWNALAKKGSTKEFKGHYDAGLASFSSFESSAKESWQSSSLAAKHDFPGLDMRDETSSCSETIDQIDKFGPVPPVRLTIFADRVPCIIPPAVQNFEETGHWERFVQTMDNEYRPALLRVGRKREIDEDLLVYYDRLRKRELYLEDKPPIPRELVHDIEVFGLPGPVMRYWTNDQFQTRAVASNWIYPQKKPKTAGLTAGHPNPSLLPRLEGLAEEPTTAEERVNSPMNVDSELPSETPAQSEEQSETTSPQPELTPPRTELEVQPELPANETSQSEPEPLPIEEQQPPSVTPPYPNPPSPNLPPFDTIWREDFINPIPPKQAPSMLIKFLGFHDVSLDDFRAVIDETLEWLPVKIAVTRIIRVSKDEGFEFWTKFFDGNQAAWAIRAYHRFWTTDGYMVQLKLITLEEWYSTEETPASEEWLLTKASKPGEEKDVSSSSSQQNRPLAERLQDPPNPPSLMERIGAEGTLLNRLEASSAQPSKKRKNRRGGARKHDTRKLLGPLPIKDPEDINEWNARSWVMLNCPVEREGNENSY</sequence>
<dbReference type="Proteomes" id="UP000297245">
    <property type="component" value="Unassembled WGS sequence"/>
</dbReference>
<feature type="region of interest" description="Disordered" evidence="1">
    <location>
        <begin position="542"/>
        <end position="635"/>
    </location>
</feature>
<feature type="compositionally biased region" description="Pro residues" evidence="1">
    <location>
        <begin position="617"/>
        <end position="631"/>
    </location>
</feature>
<evidence type="ECO:0000313" key="3">
    <source>
        <dbReference type="Proteomes" id="UP000297245"/>
    </source>
</evidence>
<feature type="compositionally biased region" description="Basic residues" evidence="1">
    <location>
        <begin position="809"/>
        <end position="824"/>
    </location>
</feature>